<evidence type="ECO:0000313" key="8">
    <source>
        <dbReference type="Proteomes" id="UP000631114"/>
    </source>
</evidence>
<dbReference type="InterPro" id="IPR045239">
    <property type="entry name" value="bHLH95_bHLH"/>
</dbReference>
<dbReference type="GO" id="GO:0000981">
    <property type="term" value="F:DNA-binding transcription factor activity, RNA polymerase II-specific"/>
    <property type="evidence" value="ECO:0007669"/>
    <property type="project" value="TreeGrafter"/>
</dbReference>
<keyword evidence="2" id="KW-0805">Transcription regulation</keyword>
<dbReference type="Proteomes" id="UP000631114">
    <property type="component" value="Unassembled WGS sequence"/>
</dbReference>
<evidence type="ECO:0000256" key="4">
    <source>
        <dbReference type="ARBA" id="ARBA00023242"/>
    </source>
</evidence>
<dbReference type="GO" id="GO:0046983">
    <property type="term" value="F:protein dimerization activity"/>
    <property type="evidence" value="ECO:0007669"/>
    <property type="project" value="InterPro"/>
</dbReference>
<dbReference type="InterPro" id="IPR045843">
    <property type="entry name" value="IND-like"/>
</dbReference>
<evidence type="ECO:0000256" key="3">
    <source>
        <dbReference type="ARBA" id="ARBA00023163"/>
    </source>
</evidence>
<organism evidence="7 8">
    <name type="scientific">Coptis chinensis</name>
    <dbReference type="NCBI Taxonomy" id="261450"/>
    <lineage>
        <taxon>Eukaryota</taxon>
        <taxon>Viridiplantae</taxon>
        <taxon>Streptophyta</taxon>
        <taxon>Embryophyta</taxon>
        <taxon>Tracheophyta</taxon>
        <taxon>Spermatophyta</taxon>
        <taxon>Magnoliopsida</taxon>
        <taxon>Ranunculales</taxon>
        <taxon>Ranunculaceae</taxon>
        <taxon>Coptidoideae</taxon>
        <taxon>Coptis</taxon>
    </lineage>
</organism>
<dbReference type="CDD" id="cd11393">
    <property type="entry name" value="bHLH_AtbHLH_like"/>
    <property type="match status" value="1"/>
</dbReference>
<gene>
    <name evidence="7" type="ORF">IFM89_014448</name>
</gene>
<dbReference type="PROSITE" id="PS50888">
    <property type="entry name" value="BHLH"/>
    <property type="match status" value="1"/>
</dbReference>
<keyword evidence="4" id="KW-0539">Nucleus</keyword>
<dbReference type="EMBL" id="JADFTS010000004">
    <property type="protein sequence ID" value="KAF9609254.1"/>
    <property type="molecule type" value="Genomic_DNA"/>
</dbReference>
<feature type="region of interest" description="Disordered" evidence="5">
    <location>
        <begin position="127"/>
        <end position="161"/>
    </location>
</feature>
<dbReference type="PANTHER" id="PTHR16223">
    <property type="entry name" value="TRANSCRIPTION FACTOR BHLH83-RELATED"/>
    <property type="match status" value="1"/>
</dbReference>
<dbReference type="InterPro" id="IPR036638">
    <property type="entry name" value="HLH_DNA-bd_sf"/>
</dbReference>
<dbReference type="OrthoDB" id="673975at2759"/>
<comment type="subcellular location">
    <subcellularLocation>
        <location evidence="1">Nucleus</location>
    </subcellularLocation>
</comment>
<accession>A0A835I2B5</accession>
<comment type="caution">
    <text evidence="7">The sequence shown here is derived from an EMBL/GenBank/DDBJ whole genome shotgun (WGS) entry which is preliminary data.</text>
</comment>
<dbReference type="PANTHER" id="PTHR16223:SF238">
    <property type="entry name" value="TRANSCRIPTION FACTOR BHLH114"/>
    <property type="match status" value="1"/>
</dbReference>
<keyword evidence="3" id="KW-0804">Transcription</keyword>
<evidence type="ECO:0000256" key="1">
    <source>
        <dbReference type="ARBA" id="ARBA00004123"/>
    </source>
</evidence>
<evidence type="ECO:0000259" key="6">
    <source>
        <dbReference type="PROSITE" id="PS50888"/>
    </source>
</evidence>
<evidence type="ECO:0000313" key="7">
    <source>
        <dbReference type="EMBL" id="KAF9609254.1"/>
    </source>
</evidence>
<reference evidence="7 8" key="1">
    <citation type="submission" date="2020-10" db="EMBL/GenBank/DDBJ databases">
        <title>The Coptis chinensis genome and diversification of protoberbering-type alkaloids.</title>
        <authorList>
            <person name="Wang B."/>
            <person name="Shu S."/>
            <person name="Song C."/>
            <person name="Liu Y."/>
        </authorList>
    </citation>
    <scope>NUCLEOTIDE SEQUENCE [LARGE SCALE GENOMIC DNA]</scope>
    <source>
        <strain evidence="7">HL-2020</strain>
        <tissue evidence="7">Leaf</tissue>
    </source>
</reference>
<name>A0A835I2B5_9MAGN</name>
<evidence type="ECO:0000256" key="2">
    <source>
        <dbReference type="ARBA" id="ARBA00023015"/>
    </source>
</evidence>
<sequence length="433" mass="47900">MAEEFQGGICSANWWNSARNIPTPCSTTLIDVGSLEWSNETEMKARPCSDSVSVSCNPMVFQDIQSLQESNSIGGGDSVLTDYSTLQMMGYSLSSQTTEWNQTLGRSTGRSSELKLSSMLQEDLSSKSNFQQQFGLDPSHGHNEWSPKNYSDDSEGSSRNPFKQINQVFSLEQHDLDPTKHSDDSTVTSQGFPCMNYPTITASTLLPGLYELDPQSQQRPYLVMNYASPVNSPTFSNQFIKTSPPKRQSDTNQLHFSNNTPFLNASSNAMNDARSSLSVSTQRPQPQTSPFNEKGSNCSNFPGKFNSAEVQDSCSLIKKTSEPTFKRPRIETPSPLPTFKVRKEKLGDRITALQQLVSPFGKTDTASVLFEAIEYIKFLHEKVGNSDISNEGEGLKENLKSRGLCLVPISSTFPVINETTADFWTSTFGGSYM</sequence>
<dbReference type="InterPro" id="IPR011598">
    <property type="entry name" value="bHLH_dom"/>
</dbReference>
<evidence type="ECO:0000256" key="5">
    <source>
        <dbReference type="SAM" id="MobiDB-lite"/>
    </source>
</evidence>
<feature type="compositionally biased region" description="Polar residues" evidence="5">
    <location>
        <begin position="250"/>
        <end position="298"/>
    </location>
</feature>
<dbReference type="GO" id="GO:0005634">
    <property type="term" value="C:nucleus"/>
    <property type="evidence" value="ECO:0007669"/>
    <property type="project" value="UniProtKB-SubCell"/>
</dbReference>
<feature type="domain" description="BHLH" evidence="6">
    <location>
        <begin position="330"/>
        <end position="379"/>
    </location>
</feature>
<feature type="region of interest" description="Disordered" evidence="5">
    <location>
        <begin position="240"/>
        <end position="298"/>
    </location>
</feature>
<dbReference type="SUPFAM" id="SSF47459">
    <property type="entry name" value="HLH, helix-loop-helix DNA-binding domain"/>
    <property type="match status" value="1"/>
</dbReference>
<protein>
    <recommendedName>
        <fullName evidence="6">BHLH domain-containing protein</fullName>
    </recommendedName>
</protein>
<dbReference type="AlphaFoldDB" id="A0A835I2B5"/>
<proteinExistence type="predicted"/>
<keyword evidence="8" id="KW-1185">Reference proteome</keyword>
<dbReference type="GO" id="GO:0000978">
    <property type="term" value="F:RNA polymerase II cis-regulatory region sequence-specific DNA binding"/>
    <property type="evidence" value="ECO:0007669"/>
    <property type="project" value="TreeGrafter"/>
</dbReference>
<dbReference type="Gene3D" id="4.10.280.10">
    <property type="entry name" value="Helix-loop-helix DNA-binding domain"/>
    <property type="match status" value="1"/>
</dbReference>